<keyword evidence="3 8" id="KW-0732">Signal</keyword>
<feature type="domain" description="WSC" evidence="9">
    <location>
        <begin position="1239"/>
        <end position="1332"/>
    </location>
</feature>
<evidence type="ECO:0000259" key="9">
    <source>
        <dbReference type="PROSITE" id="PS51212"/>
    </source>
</evidence>
<comment type="subcellular location">
    <subcellularLocation>
        <location evidence="1">Membrane</location>
        <topology evidence="1">Single-pass membrane protein</topology>
    </subcellularLocation>
</comment>
<dbReference type="InterPro" id="IPR013783">
    <property type="entry name" value="Ig-like_fold"/>
</dbReference>
<feature type="compositionally biased region" description="Low complexity" evidence="7">
    <location>
        <begin position="1374"/>
        <end position="1401"/>
    </location>
</feature>
<evidence type="ECO:0000256" key="1">
    <source>
        <dbReference type="ARBA" id="ARBA00004167"/>
    </source>
</evidence>
<dbReference type="GO" id="GO:0005886">
    <property type="term" value="C:plasma membrane"/>
    <property type="evidence" value="ECO:0007669"/>
    <property type="project" value="TreeGrafter"/>
</dbReference>
<feature type="domain" description="WSC" evidence="9">
    <location>
        <begin position="919"/>
        <end position="1019"/>
    </location>
</feature>
<keyword evidence="4" id="KW-1133">Transmembrane helix</keyword>
<evidence type="ECO:0000256" key="5">
    <source>
        <dbReference type="ARBA" id="ARBA00023136"/>
    </source>
</evidence>
<comment type="caution">
    <text evidence="10">The sequence shown here is derived from an EMBL/GenBank/DDBJ whole genome shotgun (WGS) entry which is preliminary data.</text>
</comment>
<dbReference type="Gene3D" id="2.60.40.10">
    <property type="entry name" value="Immunoglobulins"/>
    <property type="match status" value="1"/>
</dbReference>
<evidence type="ECO:0000256" key="7">
    <source>
        <dbReference type="SAM" id="MobiDB-lite"/>
    </source>
</evidence>
<keyword evidence="11" id="KW-1185">Reference proteome</keyword>
<feature type="signal peptide" evidence="8">
    <location>
        <begin position="1"/>
        <end position="23"/>
    </location>
</feature>
<organism evidence="10 11">
    <name type="scientific">Colletotrichum tabaci</name>
    <dbReference type="NCBI Taxonomy" id="1209068"/>
    <lineage>
        <taxon>Eukaryota</taxon>
        <taxon>Fungi</taxon>
        <taxon>Dikarya</taxon>
        <taxon>Ascomycota</taxon>
        <taxon>Pezizomycotina</taxon>
        <taxon>Sordariomycetes</taxon>
        <taxon>Hypocreomycetidae</taxon>
        <taxon>Glomerellales</taxon>
        <taxon>Glomerellaceae</taxon>
        <taxon>Colletotrichum</taxon>
        <taxon>Colletotrichum destructivum species complex</taxon>
    </lineage>
</organism>
<evidence type="ECO:0000256" key="3">
    <source>
        <dbReference type="ARBA" id="ARBA00022729"/>
    </source>
</evidence>
<evidence type="ECO:0000313" key="11">
    <source>
        <dbReference type="Proteomes" id="UP001327957"/>
    </source>
</evidence>
<keyword evidence="6" id="KW-0325">Glycoprotein</keyword>
<feature type="domain" description="WSC" evidence="9">
    <location>
        <begin position="1124"/>
        <end position="1222"/>
    </location>
</feature>
<evidence type="ECO:0000256" key="4">
    <source>
        <dbReference type="ARBA" id="ARBA00022989"/>
    </source>
</evidence>
<evidence type="ECO:0000313" key="10">
    <source>
        <dbReference type="EMBL" id="KAK6213635.1"/>
    </source>
</evidence>
<keyword evidence="2" id="KW-0812">Transmembrane</keyword>
<accession>A0AAV9T7R2</accession>
<feature type="region of interest" description="Disordered" evidence="7">
    <location>
        <begin position="1374"/>
        <end position="1474"/>
    </location>
</feature>
<name>A0AAV9T7R2_9PEZI</name>
<dbReference type="InterPro" id="IPR051836">
    <property type="entry name" value="Kremen_rcpt"/>
</dbReference>
<dbReference type="Proteomes" id="UP001327957">
    <property type="component" value="Unassembled WGS sequence"/>
</dbReference>
<sequence length="1619" mass="168229">MRLSLATLASLPVLVASLASTDSYRDADLPQSGYLPNHNLDPNVAGSSSFKNLWTFTSPNPRELWLAKPLVYTPDGQSELVITASEMNVVRVFDSKTGRVLQERTLQPPFASIDSNCGDIPDWIGVTGTPIIDPTTDIMYLFSKGYKDGTTSGTANGAYKMYALRIPSLEDVAGFPVLIDGINADNDAARYFVGGVALQRPSLTELNGHIVAAFGSHCGRWNYTGYLVSVSKTPGVGPVSMWATEAAPGAPKPQPLELATETGGKAGIWQSGMGLPTVGNNIYFVTGNGQGHVNGNVPASGRLPMSTLDECIVKMELSAAGKLTLVDYFQPYDYIGLDAGDRDVGSSGLAVLDATVFKGAGVNRIGVTAGKKGRTYVVNADNLGGFRQAADGGDGILQTIELGGSLYGGFGSYPAEGGYIYATTVGGSLVAYKLGFDSKGAPQFSLAGKSAWISAGRVGVGQMTVTSDNGKIGSGIVWITDVNAGLQAFRAVPQDGVMVPLNLPRSQGTNKFQRPVFGDGRVFFHSNNNKLVCFGAPVNSAVNCTSPVDFGSLEMGSTASVKVSCKANVALTQVVGCSVSDASWSCSNSTLPTGAVAAGTSFSLDVTWDLSNPAAKVIPGFLSGALTLSISASADYASSTVVSLQGTAVKQGAFLSATPSDIAFGRLVQRDAPDGLTGTALLQNVGNGTLTFTGFAWQSDAGTYTNLTGDGNLGSGFSSSNFPAVGSTLESGQGLTVPLRFLQQATGSYTTKVAIWSNGGSAVLTLSGSVNDPPAVTFELADGSGNWNALSDYKVAFGDVLAGALVDKQIRVCNKGGAPLTITISKPPATPQLFALNPNHDLTEGTQVPAGTCAIGNVGVHAAPVQPNHPPQPLRALWTLSTDGNDPITGQASGLHNIVFEGTVVSKQVGPLLTNGTARYQWVGCFKDTSNLGRNLPNSVNNAAQQKTNTLQQCQALCLARGSILSGVQYHQECWCGTNIKNPSTYTDESLNLCTFDCTGDDTQACGGDNGHMSLYADISSFDIQGFYRSLNAPSSSSSSSMPAATSTSTSTSVCSGRQLDLFQLCGVEHFLISYHSIFFINHLDISFFEQHRCPFDSVQQWHSKHEHDRIVNYHHFEYGVVVEPNVDDGHVAPEPPDARSEAFLATDDMTLDKCAAFCSKGAYNDGAFNYFGVEYGRECFCGWDVKEAQASTSESECSSPCAGSAIGLCGAGSRLSVYSNKTPNQIPSAPQHAPRAGDYKFLGCQTEATSGRALGGKSTASDTMTVDFCASFCSLGGWQLMGVEYGRECFCGNSTNAGSMPAPLKDCNMVCKGNKLQYCGAGSRLDLYLFSPLAPSASSSAVVSTSSASSTSSTASSSSSADSSTILTSSSIASPSTLASPSSSSVATSSSALPESSASPTIPPPASDPAVSSVVSSTSGDSTVTSSSSPASSLASTMPPPTSSSSTIPVPTVPASTTTSSSADTAPSTTSGPSATATNGYYYIGCFQDTNSGHALPGLFANNSVTPELCIDYANSKFSNSPTSTTKMPYVFLEYHHECYGGGTFDFKGAAVTSLVGKQACKDYCYGSVSTFTTNGKVTTTTGTVNYCGGPKMFDLYALSTPVAFPTTGGPLVTRTVN</sequence>
<dbReference type="EMBL" id="JASAOK010000044">
    <property type="protein sequence ID" value="KAK6213635.1"/>
    <property type="molecule type" value="Genomic_DNA"/>
</dbReference>
<feature type="chain" id="PRO_5043765565" evidence="8">
    <location>
        <begin position="24"/>
        <end position="1619"/>
    </location>
</feature>
<protein>
    <submittedName>
        <fullName evidence="10">Legume lectin beta domain-containing protein</fullName>
    </submittedName>
</protein>
<dbReference type="Pfam" id="PF01822">
    <property type="entry name" value="WSC"/>
    <property type="match status" value="3"/>
</dbReference>
<dbReference type="PROSITE" id="PS51212">
    <property type="entry name" value="WSC"/>
    <property type="match status" value="4"/>
</dbReference>
<keyword evidence="5" id="KW-0472">Membrane</keyword>
<gene>
    <name evidence="10" type="ORF">QIS74_09637</name>
</gene>
<reference evidence="10 11" key="1">
    <citation type="submission" date="2023-04" db="EMBL/GenBank/DDBJ databases">
        <title>Colletotrichum tabacum stain YC1 causing leaf anthracnose on Nicotiana tabacum(L.) cv.</title>
        <authorList>
            <person name="Ji Z."/>
            <person name="Wang M."/>
            <person name="Zhang J."/>
            <person name="Wang N."/>
            <person name="Zhou Z."/>
        </authorList>
    </citation>
    <scope>NUCLEOTIDE SEQUENCE [LARGE SCALE GENOMIC DNA]</scope>
    <source>
        <strain evidence="10 11">YC1</strain>
    </source>
</reference>
<feature type="compositionally biased region" description="Low complexity" evidence="7">
    <location>
        <begin position="1409"/>
        <end position="1474"/>
    </location>
</feature>
<dbReference type="PANTHER" id="PTHR24269:SF16">
    <property type="entry name" value="PROTEIN SLG1"/>
    <property type="match status" value="1"/>
</dbReference>
<evidence type="ECO:0000256" key="6">
    <source>
        <dbReference type="ARBA" id="ARBA00023180"/>
    </source>
</evidence>
<proteinExistence type="predicted"/>
<feature type="domain" description="WSC" evidence="9">
    <location>
        <begin position="1481"/>
        <end position="1601"/>
    </location>
</feature>
<dbReference type="PANTHER" id="PTHR24269">
    <property type="entry name" value="KREMEN PROTEIN"/>
    <property type="match status" value="1"/>
</dbReference>
<dbReference type="SMART" id="SM00321">
    <property type="entry name" value="WSC"/>
    <property type="match status" value="4"/>
</dbReference>
<evidence type="ECO:0000256" key="2">
    <source>
        <dbReference type="ARBA" id="ARBA00022692"/>
    </source>
</evidence>
<evidence type="ECO:0000256" key="8">
    <source>
        <dbReference type="SAM" id="SignalP"/>
    </source>
</evidence>
<dbReference type="InterPro" id="IPR002889">
    <property type="entry name" value="WSC_carb-bd"/>
</dbReference>